<evidence type="ECO:0000313" key="1">
    <source>
        <dbReference type="EMBL" id="KAG5303126.1"/>
    </source>
</evidence>
<sequence length="75" mass="8249">MTFTTGRMPFCISFGVGTREPSPRKNIESSHFVSCAASRIVNGLTRTVTEIDDAPLEAAMRDRLYKQSLLSVNAV</sequence>
<dbReference type="AlphaFoldDB" id="A0A8H7Z5G6"/>
<dbReference type="EMBL" id="JAEVHI010000001">
    <property type="protein sequence ID" value="KAG5303126.1"/>
    <property type="molecule type" value="Genomic_DNA"/>
</dbReference>
<accession>A0A8H7Z5G6</accession>
<name>A0A8H7Z5G6_AJECA</name>
<comment type="caution">
    <text evidence="1">The sequence shown here is derived from an EMBL/GenBank/DDBJ whole genome shotgun (WGS) entry which is preliminary data.</text>
</comment>
<evidence type="ECO:0000313" key="2">
    <source>
        <dbReference type="Proteomes" id="UP000670092"/>
    </source>
</evidence>
<organism evidence="1 2">
    <name type="scientific">Ajellomyces capsulatus</name>
    <name type="common">Darling's disease fungus</name>
    <name type="synonym">Histoplasma capsulatum</name>
    <dbReference type="NCBI Taxonomy" id="5037"/>
    <lineage>
        <taxon>Eukaryota</taxon>
        <taxon>Fungi</taxon>
        <taxon>Dikarya</taxon>
        <taxon>Ascomycota</taxon>
        <taxon>Pezizomycotina</taxon>
        <taxon>Eurotiomycetes</taxon>
        <taxon>Eurotiomycetidae</taxon>
        <taxon>Onygenales</taxon>
        <taxon>Ajellomycetaceae</taxon>
        <taxon>Histoplasma</taxon>
    </lineage>
</organism>
<dbReference type="VEuPathDB" id="FungiDB:I7I52_01025"/>
<protein>
    <submittedName>
        <fullName evidence="1">Uncharacterized protein</fullName>
    </submittedName>
</protein>
<gene>
    <name evidence="1" type="ORF">I7I52_01025</name>
</gene>
<proteinExistence type="predicted"/>
<reference evidence="1 2" key="1">
    <citation type="submission" date="2021-01" db="EMBL/GenBank/DDBJ databases">
        <title>Chromosome-level genome assembly of a human fungal pathogen reveals clustering of transcriptionally co-regulated genes.</title>
        <authorList>
            <person name="Voorhies M."/>
            <person name="Cohen S."/>
            <person name="Shea T.P."/>
            <person name="Petrus S."/>
            <person name="Munoz J.F."/>
            <person name="Poplawski S."/>
            <person name="Goldman W.E."/>
            <person name="Michael T."/>
            <person name="Cuomo C.A."/>
            <person name="Sil A."/>
            <person name="Beyhan S."/>
        </authorList>
    </citation>
    <scope>NUCLEOTIDE SEQUENCE [LARGE SCALE GENOMIC DNA]</scope>
    <source>
        <strain evidence="1 2">G184AR</strain>
    </source>
</reference>
<dbReference type="Proteomes" id="UP000670092">
    <property type="component" value="Unassembled WGS sequence"/>
</dbReference>